<dbReference type="PANTHER" id="PTHR34543">
    <property type="entry name" value="PROTEIN ABA DEFICIENT 4, CHLOROPLASTIC"/>
    <property type="match status" value="1"/>
</dbReference>
<feature type="transmembrane region" description="Helical" evidence="1">
    <location>
        <begin position="197"/>
        <end position="216"/>
    </location>
</feature>
<sequence length="239" mass="25519">MAALACAVQARPALGAPFFARSVLQRPGSFLTAHVLHRGSKLRPAQQHDQQRRQPQRAAAAAPAAAAVFDVATLLVLPFYVLMVAAPRARLTQCMFNGQALFAVAAALYALLLVLWQPLPALADVAAAAARGVAAAAGAGSPAAALRLAQPSMPAFAALFARPEVTALAWVHLVLLDLVQARWVWKDGRRYGIPTAHSAVLCFMVGPLGLLCHLITKAALGWWRRRGAGRDGEYVMYRF</sequence>
<comment type="caution">
    <text evidence="2">The sequence shown here is derived from an EMBL/GenBank/DDBJ whole genome shotgun (WGS) entry which is preliminary data.</text>
</comment>
<organism evidence="2 3">
    <name type="scientific">Micractinium conductrix</name>
    <dbReference type="NCBI Taxonomy" id="554055"/>
    <lineage>
        <taxon>Eukaryota</taxon>
        <taxon>Viridiplantae</taxon>
        <taxon>Chlorophyta</taxon>
        <taxon>core chlorophytes</taxon>
        <taxon>Trebouxiophyceae</taxon>
        <taxon>Chlorellales</taxon>
        <taxon>Chlorellaceae</taxon>
        <taxon>Chlorella clade</taxon>
        <taxon>Micractinium</taxon>
    </lineage>
</organism>
<keyword evidence="1" id="KW-0812">Transmembrane</keyword>
<dbReference type="Proteomes" id="UP000239649">
    <property type="component" value="Unassembled WGS sequence"/>
</dbReference>
<feature type="transmembrane region" description="Helical" evidence="1">
    <location>
        <begin position="60"/>
        <end position="82"/>
    </location>
</feature>
<gene>
    <name evidence="2" type="ORF">C2E20_0023</name>
</gene>
<keyword evidence="1" id="KW-0472">Membrane</keyword>
<dbReference type="EMBL" id="LHPF02000001">
    <property type="protein sequence ID" value="PSC76717.1"/>
    <property type="molecule type" value="Genomic_DNA"/>
</dbReference>
<dbReference type="OrthoDB" id="196782at2759"/>
<dbReference type="InterPro" id="IPR025461">
    <property type="entry name" value="ABA4-like"/>
</dbReference>
<dbReference type="AlphaFoldDB" id="A0A2P6VRL8"/>
<dbReference type="Pfam" id="PF14108">
    <property type="entry name" value="ABA4-like"/>
    <property type="match status" value="1"/>
</dbReference>
<protein>
    <submittedName>
        <fullName evidence="2">Uncharacterized protein</fullName>
    </submittedName>
</protein>
<evidence type="ECO:0000256" key="1">
    <source>
        <dbReference type="SAM" id="Phobius"/>
    </source>
</evidence>
<keyword evidence="3" id="KW-1185">Reference proteome</keyword>
<dbReference type="PANTHER" id="PTHR34543:SF1">
    <property type="entry name" value="PROTEIN ABA DEFICIENT 4, CHLOROPLASTIC"/>
    <property type="match status" value="1"/>
</dbReference>
<reference evidence="2 3" key="1">
    <citation type="journal article" date="2018" name="Plant J.">
        <title>Genome sequences of Chlorella sorokiniana UTEX 1602 and Micractinium conductrix SAG 241.80: implications to maltose excretion by a green alga.</title>
        <authorList>
            <person name="Arriola M.B."/>
            <person name="Velmurugan N."/>
            <person name="Zhang Y."/>
            <person name="Plunkett M.H."/>
            <person name="Hondzo H."/>
            <person name="Barney B.M."/>
        </authorList>
    </citation>
    <scope>NUCLEOTIDE SEQUENCE [LARGE SCALE GENOMIC DNA]</scope>
    <source>
        <strain evidence="2 3">SAG 241.80</strain>
    </source>
</reference>
<name>A0A2P6VRL8_9CHLO</name>
<keyword evidence="1" id="KW-1133">Transmembrane helix</keyword>
<accession>A0A2P6VRL8</accession>
<feature type="transmembrane region" description="Helical" evidence="1">
    <location>
        <begin position="128"/>
        <end position="146"/>
    </location>
</feature>
<feature type="transmembrane region" description="Helical" evidence="1">
    <location>
        <begin position="94"/>
        <end position="116"/>
    </location>
</feature>
<proteinExistence type="predicted"/>
<evidence type="ECO:0000313" key="3">
    <source>
        <dbReference type="Proteomes" id="UP000239649"/>
    </source>
</evidence>
<evidence type="ECO:0000313" key="2">
    <source>
        <dbReference type="EMBL" id="PSC76717.1"/>
    </source>
</evidence>
<feature type="transmembrane region" description="Helical" evidence="1">
    <location>
        <begin position="167"/>
        <end position="185"/>
    </location>
</feature>